<dbReference type="PATRIC" id="fig|662475.6.peg.2907"/>
<keyword evidence="3" id="KW-1185">Reference proteome</keyword>
<reference evidence="2 3" key="1">
    <citation type="journal article" date="2014" name="PLoS Genet.">
        <title>Phylogenetically driven sequencing of extremely halophilic archaea reveals strategies for static and dynamic osmo-response.</title>
        <authorList>
            <person name="Becker E.A."/>
            <person name="Seitzer P.M."/>
            <person name="Tritt A."/>
            <person name="Larsen D."/>
            <person name="Krusor M."/>
            <person name="Yao A.I."/>
            <person name="Wu D."/>
            <person name="Madern D."/>
            <person name="Eisen J.A."/>
            <person name="Darling A.E."/>
            <person name="Facciotti M.T."/>
        </authorList>
    </citation>
    <scope>NUCLEOTIDE SEQUENCE [LARGE SCALE GENOMIC DNA]</scope>
    <source>
        <strain evidence="2 3">ATCC 33799</strain>
    </source>
</reference>
<accession>M0K477</accession>
<evidence type="ECO:0000259" key="1">
    <source>
        <dbReference type="Pfam" id="PF26475"/>
    </source>
</evidence>
<dbReference type="Pfam" id="PF26475">
    <property type="entry name" value="DUF8148_C"/>
    <property type="match status" value="1"/>
</dbReference>
<dbReference type="AlphaFoldDB" id="M0K477"/>
<evidence type="ECO:0000313" key="3">
    <source>
        <dbReference type="Proteomes" id="UP000011687"/>
    </source>
</evidence>
<evidence type="ECO:0000313" key="2">
    <source>
        <dbReference type="EMBL" id="EMA14939.1"/>
    </source>
</evidence>
<dbReference type="EMBL" id="AOLS01000070">
    <property type="protein sequence ID" value="EMA14939.1"/>
    <property type="molecule type" value="Genomic_DNA"/>
</dbReference>
<feature type="domain" description="DUF8148" evidence="1">
    <location>
        <begin position="1"/>
        <end position="81"/>
    </location>
</feature>
<name>M0K477_9EURY</name>
<protein>
    <recommendedName>
        <fullName evidence="1">DUF8148 domain-containing protein</fullName>
    </recommendedName>
</protein>
<comment type="caution">
    <text evidence="2">The sequence shown here is derived from an EMBL/GenBank/DDBJ whole genome shotgun (WGS) entry which is preliminary data.</text>
</comment>
<sequence length="86" mass="10048">MHVLFFDVLTRDEDVMPWLCDKPEVAVKWADYGQGEIVDVYPLTYLDDLDSLDPEFQSGEGFVGWYRLGDHDHGEDWVRERPGRTT</sequence>
<organism evidence="2 3">
    <name type="scientific">Haloarcula marismortui ATCC 33799</name>
    <dbReference type="NCBI Taxonomy" id="662475"/>
    <lineage>
        <taxon>Archaea</taxon>
        <taxon>Methanobacteriati</taxon>
        <taxon>Methanobacteriota</taxon>
        <taxon>Stenosarchaea group</taxon>
        <taxon>Halobacteria</taxon>
        <taxon>Halobacteriales</taxon>
        <taxon>Haloarculaceae</taxon>
        <taxon>Haloarcula</taxon>
    </lineage>
</organism>
<proteinExistence type="predicted"/>
<gene>
    <name evidence="2" type="ORF">C435_14852</name>
</gene>
<dbReference type="Proteomes" id="UP000011687">
    <property type="component" value="Unassembled WGS sequence"/>
</dbReference>
<dbReference type="InterPro" id="IPR059016">
    <property type="entry name" value="DUF8148_C"/>
</dbReference>